<dbReference type="CDD" id="cd03801">
    <property type="entry name" value="GT4_PimA-like"/>
    <property type="match status" value="1"/>
</dbReference>
<dbReference type="SUPFAM" id="SSF53448">
    <property type="entry name" value="Nucleotide-diphospho-sugar transferases"/>
    <property type="match status" value="1"/>
</dbReference>
<dbReference type="Gene3D" id="3.40.50.2000">
    <property type="entry name" value="Glycogen Phosphorylase B"/>
    <property type="match status" value="1"/>
</dbReference>
<dbReference type="OrthoDB" id="9802649at2"/>
<dbReference type="STRING" id="28173.VIBNI_A3638"/>
<dbReference type="PATRIC" id="fig|1260221.3.peg.3457"/>
<dbReference type="CDD" id="cd00761">
    <property type="entry name" value="Glyco_tranf_GTA_type"/>
    <property type="match status" value="1"/>
</dbReference>
<dbReference type="PANTHER" id="PTHR22916">
    <property type="entry name" value="GLYCOSYLTRANSFERASE"/>
    <property type="match status" value="1"/>
</dbReference>
<dbReference type="PANTHER" id="PTHR22916:SF3">
    <property type="entry name" value="UDP-GLCNAC:BETAGAL BETA-1,3-N-ACETYLGLUCOSAMINYLTRANSFERASE-LIKE PROTEIN 1"/>
    <property type="match status" value="1"/>
</dbReference>
<keyword evidence="4" id="KW-1185">Reference proteome</keyword>
<dbReference type="GO" id="GO:0016758">
    <property type="term" value="F:hexosyltransferase activity"/>
    <property type="evidence" value="ECO:0007669"/>
    <property type="project" value="UniProtKB-ARBA"/>
</dbReference>
<feature type="domain" description="Glycosyl transferase family 1" evidence="1">
    <location>
        <begin position="518"/>
        <end position="612"/>
    </location>
</feature>
<evidence type="ECO:0000313" key="3">
    <source>
        <dbReference type="EMBL" id="CCO59610.1"/>
    </source>
</evidence>
<dbReference type="InterPro" id="IPR001296">
    <property type="entry name" value="Glyco_trans_1"/>
</dbReference>
<evidence type="ECO:0000259" key="1">
    <source>
        <dbReference type="Pfam" id="PF00534"/>
    </source>
</evidence>
<dbReference type="AlphaFoldDB" id="U4KA42"/>
<gene>
    <name evidence="3" type="ORF">VIBNI_A3638</name>
</gene>
<dbReference type="Gene3D" id="3.90.550.10">
    <property type="entry name" value="Spore Coat Polysaccharide Biosynthesis Protein SpsA, Chain A"/>
    <property type="match status" value="1"/>
</dbReference>
<dbReference type="Proteomes" id="UP000016895">
    <property type="component" value="Chromosome 1"/>
</dbReference>
<dbReference type="Pfam" id="PF00534">
    <property type="entry name" value="Glycos_transf_1"/>
    <property type="match status" value="1"/>
</dbReference>
<reference evidence="3 4" key="1">
    <citation type="journal article" date="2013" name="ISME J.">
        <title>Comparative genomics of pathogenic lineages of Vibrio nigripulchritudo identifies virulence-associated traits.</title>
        <authorList>
            <person name="Goudenege D."/>
            <person name="Labreuche Y."/>
            <person name="Krin E."/>
            <person name="Ansquer D."/>
            <person name="Mangenot S."/>
            <person name="Calteau A."/>
            <person name="Medigue C."/>
            <person name="Mazel D."/>
            <person name="Polz M.F."/>
            <person name="Le Roux F."/>
        </authorList>
    </citation>
    <scope>NUCLEOTIDE SEQUENCE [LARGE SCALE GENOMIC DNA]</scope>
    <source>
        <strain evidence="4">SnF1</strain>
    </source>
</reference>
<name>U4KA42_9VIBR</name>
<dbReference type="SUPFAM" id="SSF53756">
    <property type="entry name" value="UDP-Glycosyltransferase/glycogen phosphorylase"/>
    <property type="match status" value="1"/>
</dbReference>
<keyword evidence="3" id="KW-0808">Transferase</keyword>
<organism evidence="3 4">
    <name type="scientific">Vibrio nigripulchritudo</name>
    <dbReference type="NCBI Taxonomy" id="28173"/>
    <lineage>
        <taxon>Bacteria</taxon>
        <taxon>Pseudomonadati</taxon>
        <taxon>Pseudomonadota</taxon>
        <taxon>Gammaproteobacteria</taxon>
        <taxon>Vibrionales</taxon>
        <taxon>Vibrionaceae</taxon>
        <taxon>Vibrio</taxon>
    </lineage>
</organism>
<dbReference type="InterPro" id="IPR001173">
    <property type="entry name" value="Glyco_trans_2-like"/>
</dbReference>
<sequence>MNGKLSILKFALKRFLFLIKDRGVAYALSRAIEKRKQLVSMILSFKARRGTSQRFNPAIAHPRDFLAVEGKVSVIIPIYDRTWELKEAIESILDQTYNNIELLLICDGSPKSTIEVVEEYRSNKKVKIFKYPHASGNAVRGRNKGIIESTGEFIAFLDSDDIALPNRIELSVDFLNSSESYHGVYGSWEALIDGSREIAGIDNGMIVHSPDGGLQEHIEHCIPCQSTVLLRKSALISVGGINSKMQYREDHELWARLHYFGYRMKSLNEVLVKLRLHEGNNELNFSKDENTDIWKRELLHEYNNNVSLRKKICWIVAGLGISGGLAVILKHANYLLSKGHDVSLITLSDETSVDWTKNNVPVYNIKDEYALDNMDLLIATAWNTEPYLDKLDAKRKLYFVQSDERRFIDEKTIINTIKEGYSQGYEYFTEAYWIQDMFHKEFKRSAFYVPNGIDSSFFNPHSPLEPRGKRKRVLIEGPIDIPFKAVEDSYNAVKDLDCEIWIVSSSGKPKDDWRCDRFFERVPQKEMPSIYASCDIFIKMSRIEGFFGPPLEAMACECVPVVGKVSGWNEYIVDEQNALAVELYDVESAKLCVERLLSDDALYNKLKSNGRKTVDEWSWDKSYQRISSLVNRS</sequence>
<protein>
    <submittedName>
        <fullName evidence="3">Putative glycosyl transferase</fullName>
    </submittedName>
</protein>
<dbReference type="Gene3D" id="3.40.50.11090">
    <property type="match status" value="1"/>
</dbReference>
<feature type="domain" description="Glycosyltransferase 2-like" evidence="2">
    <location>
        <begin position="73"/>
        <end position="235"/>
    </location>
</feature>
<dbReference type="EMBL" id="FO203526">
    <property type="protein sequence ID" value="CCO59610.1"/>
    <property type="molecule type" value="Genomic_DNA"/>
</dbReference>
<proteinExistence type="predicted"/>
<dbReference type="Pfam" id="PF00535">
    <property type="entry name" value="Glycos_transf_2"/>
    <property type="match status" value="1"/>
</dbReference>
<dbReference type="KEGG" id="vni:VIBNI_A3638"/>
<evidence type="ECO:0000259" key="2">
    <source>
        <dbReference type="Pfam" id="PF00535"/>
    </source>
</evidence>
<dbReference type="InterPro" id="IPR029044">
    <property type="entry name" value="Nucleotide-diphossugar_trans"/>
</dbReference>
<dbReference type="RefSeq" id="WP_022552008.1">
    <property type="nucleotide sequence ID" value="NC_022528.1"/>
</dbReference>
<evidence type="ECO:0000313" key="4">
    <source>
        <dbReference type="Proteomes" id="UP000016895"/>
    </source>
</evidence>
<accession>U4KA42</accession>